<dbReference type="InterPro" id="IPR000718">
    <property type="entry name" value="Peptidase_M13"/>
</dbReference>
<evidence type="ECO:0000259" key="8">
    <source>
        <dbReference type="Pfam" id="PF01431"/>
    </source>
</evidence>
<evidence type="ECO:0008006" key="12">
    <source>
        <dbReference type="Google" id="ProtNLM"/>
    </source>
</evidence>
<proteinExistence type="predicted"/>
<keyword evidence="11" id="KW-1185">Reference proteome</keyword>
<dbReference type="SUPFAM" id="SSF55486">
    <property type="entry name" value="Metalloproteases ('zincins'), catalytic domain"/>
    <property type="match status" value="1"/>
</dbReference>
<keyword evidence="7" id="KW-1133">Transmembrane helix</keyword>
<organism evidence="10 11">
    <name type="scientific">Patella caerulea</name>
    <name type="common">Rayed Mediterranean limpet</name>
    <dbReference type="NCBI Taxonomy" id="87958"/>
    <lineage>
        <taxon>Eukaryota</taxon>
        <taxon>Metazoa</taxon>
        <taxon>Spiralia</taxon>
        <taxon>Lophotrochozoa</taxon>
        <taxon>Mollusca</taxon>
        <taxon>Gastropoda</taxon>
        <taxon>Patellogastropoda</taxon>
        <taxon>Patelloidea</taxon>
        <taxon>Patellidae</taxon>
        <taxon>Patella</taxon>
    </lineage>
</organism>
<dbReference type="EMBL" id="JAZGQO010000010">
    <property type="protein sequence ID" value="KAK6176884.1"/>
    <property type="molecule type" value="Genomic_DNA"/>
</dbReference>
<dbReference type="GO" id="GO:0005886">
    <property type="term" value="C:plasma membrane"/>
    <property type="evidence" value="ECO:0007669"/>
    <property type="project" value="TreeGrafter"/>
</dbReference>
<dbReference type="InterPro" id="IPR018497">
    <property type="entry name" value="Peptidase_M13_C"/>
</dbReference>
<feature type="transmembrane region" description="Helical" evidence="7">
    <location>
        <begin position="44"/>
        <end position="66"/>
    </location>
</feature>
<evidence type="ECO:0000256" key="7">
    <source>
        <dbReference type="SAM" id="Phobius"/>
    </source>
</evidence>
<dbReference type="PRINTS" id="PR00786">
    <property type="entry name" value="NEPRILYSIN"/>
</dbReference>
<dbReference type="Proteomes" id="UP001347796">
    <property type="component" value="Unassembled WGS sequence"/>
</dbReference>
<comment type="cofactor">
    <cofactor evidence="1">
        <name>Zn(2+)</name>
        <dbReference type="ChEBI" id="CHEBI:29105"/>
    </cofactor>
</comment>
<evidence type="ECO:0000256" key="3">
    <source>
        <dbReference type="ARBA" id="ARBA00022723"/>
    </source>
</evidence>
<dbReference type="PROSITE" id="PS51885">
    <property type="entry name" value="NEPRILYSIN"/>
    <property type="match status" value="1"/>
</dbReference>
<evidence type="ECO:0000256" key="1">
    <source>
        <dbReference type="ARBA" id="ARBA00001947"/>
    </source>
</evidence>
<dbReference type="AlphaFoldDB" id="A0AAN8JLG7"/>
<evidence type="ECO:0000256" key="6">
    <source>
        <dbReference type="ARBA" id="ARBA00023049"/>
    </source>
</evidence>
<dbReference type="Gene3D" id="1.10.1380.10">
    <property type="entry name" value="Neutral endopeptidase , domain2"/>
    <property type="match status" value="1"/>
</dbReference>
<keyword evidence="6" id="KW-0482">Metalloprotease</keyword>
<dbReference type="PANTHER" id="PTHR11733">
    <property type="entry name" value="ZINC METALLOPROTEASE FAMILY M13 NEPRILYSIN-RELATED"/>
    <property type="match status" value="1"/>
</dbReference>
<keyword evidence="3" id="KW-0479">Metal-binding</keyword>
<dbReference type="GO" id="GO:0004222">
    <property type="term" value="F:metalloendopeptidase activity"/>
    <property type="evidence" value="ECO:0007669"/>
    <property type="project" value="InterPro"/>
</dbReference>
<keyword evidence="7" id="KW-0812">Transmembrane</keyword>
<dbReference type="CDD" id="cd08662">
    <property type="entry name" value="M13"/>
    <property type="match status" value="1"/>
</dbReference>
<evidence type="ECO:0000313" key="10">
    <source>
        <dbReference type="EMBL" id="KAK6176884.1"/>
    </source>
</evidence>
<gene>
    <name evidence="10" type="ORF">SNE40_015098</name>
</gene>
<feature type="domain" description="Peptidase M13 N-terminal" evidence="9">
    <location>
        <begin position="97"/>
        <end position="485"/>
    </location>
</feature>
<keyword evidence="2" id="KW-0645">Protease</keyword>
<keyword evidence="5" id="KW-0862">Zinc</keyword>
<dbReference type="Pfam" id="PF05649">
    <property type="entry name" value="Peptidase_M13_N"/>
    <property type="match status" value="1"/>
</dbReference>
<dbReference type="GO" id="GO:0016485">
    <property type="term" value="P:protein processing"/>
    <property type="evidence" value="ECO:0007669"/>
    <property type="project" value="TreeGrafter"/>
</dbReference>
<dbReference type="Gene3D" id="3.40.390.10">
    <property type="entry name" value="Collagenase (Catalytic Domain)"/>
    <property type="match status" value="1"/>
</dbReference>
<dbReference type="InterPro" id="IPR042089">
    <property type="entry name" value="Peptidase_M13_dom_2"/>
</dbReference>
<evidence type="ECO:0000259" key="9">
    <source>
        <dbReference type="Pfam" id="PF05649"/>
    </source>
</evidence>
<comment type="caution">
    <text evidence="10">The sequence shown here is derived from an EMBL/GenBank/DDBJ whole genome shotgun (WGS) entry which is preliminary data.</text>
</comment>
<feature type="domain" description="Peptidase M13 C-terminal" evidence="8">
    <location>
        <begin position="546"/>
        <end position="750"/>
    </location>
</feature>
<evidence type="ECO:0000256" key="4">
    <source>
        <dbReference type="ARBA" id="ARBA00022801"/>
    </source>
</evidence>
<protein>
    <recommendedName>
        <fullName evidence="12">Neprilysin</fullName>
    </recommendedName>
</protein>
<reference evidence="10 11" key="1">
    <citation type="submission" date="2024-01" db="EMBL/GenBank/DDBJ databases">
        <title>The genome of the rayed Mediterranean limpet Patella caerulea (Linnaeus, 1758).</title>
        <authorList>
            <person name="Anh-Thu Weber A."/>
            <person name="Halstead-Nussloch G."/>
        </authorList>
    </citation>
    <scope>NUCLEOTIDE SEQUENCE [LARGE SCALE GENOMIC DNA]</scope>
    <source>
        <strain evidence="10">AATW-2023a</strain>
        <tissue evidence="10">Whole specimen</tissue>
    </source>
</reference>
<dbReference type="PANTHER" id="PTHR11733:SF133">
    <property type="entry name" value="PHOSPHATE-REGULATING NEUTRAL ENDOPEPTIDASE PHEX"/>
    <property type="match status" value="1"/>
</dbReference>
<name>A0AAN8JLG7_PATCE</name>
<keyword evidence="4" id="KW-0378">Hydrolase</keyword>
<dbReference type="InterPro" id="IPR008753">
    <property type="entry name" value="Peptidase_M13_N"/>
</dbReference>
<evidence type="ECO:0000256" key="2">
    <source>
        <dbReference type="ARBA" id="ARBA00022670"/>
    </source>
</evidence>
<evidence type="ECO:0000256" key="5">
    <source>
        <dbReference type="ARBA" id="ARBA00022833"/>
    </source>
</evidence>
<dbReference type="Pfam" id="PF01431">
    <property type="entry name" value="Peptidase_M13"/>
    <property type="match status" value="1"/>
</dbReference>
<accession>A0AAN8JLG7</accession>
<dbReference type="InterPro" id="IPR024079">
    <property type="entry name" value="MetalloPept_cat_dom_sf"/>
</dbReference>
<dbReference type="GO" id="GO:0046872">
    <property type="term" value="F:metal ion binding"/>
    <property type="evidence" value="ECO:0007669"/>
    <property type="project" value="UniProtKB-KW"/>
</dbReference>
<evidence type="ECO:0000313" key="11">
    <source>
        <dbReference type="Proteomes" id="UP001347796"/>
    </source>
</evidence>
<sequence>MADNMFIEEQCEKCINDVNDRHPHIKRNNNRIRRCWKRRTKLEIWLIIFGGIISLTVLAVIIALIITSPRKDTICMSAECIRASSRIMDHINSSVDPCDDFYQFACGAWLKSTVIPADRSSVNQFTILRDEVEVILKNALEKESSEDISAIKKTKDLYNSCLNLTAMEEQGTQPLVESLLSLGGWPILQPAWNESTFDLVQILAKLKSHKIDPIINLFVGIDLKDSSSRSIYIDQPNFGMPGRRYYLRDRDDIMVQAYEKYGIEMSINLGADQATAKNDIKEIVDFEFLLANISVAAEDRRDNEILYNPSSIGDLMANYSKFEWFEYIKQVFEIDGVGLNITLDEVIINRAPQYFDKLFILLERTPARILANYVLFRLVLERAPLLTNIFRDILVDYHKVISGINVARDRFRTCVGYVKDTVYLGVNRLYIDDVFGKDSKTRAQDMIDNLRSAFNELLDELNWMDEPTRKLAREKVKHIDSQIGYLDSILDDSFLNFSYENRTYDALKYYENFEANQNRVVVASLKILRTPISIRAPSYLNAATVNAFYSPQRNAIIFPAGILQPPFYHKHFPRALNYGGIGVVIGHEITHGFDDSGRQYDKDGNLLQWWTDDVIDRFKEKTKCIVDQYSNYIIKETGMHINGINTQGENIADNGGLKQSYKAYRRDVEKYGDEPQLPGLKYNNDQLFFINFAQIWCTNMRAQGFINQILTGVHSPGRYRVIGSLQNSKDFAKAFSCPVDSYMNPDHKCCVW</sequence>
<keyword evidence="7" id="KW-0472">Membrane</keyword>